<dbReference type="EMBL" id="FUYC01000018">
    <property type="protein sequence ID" value="SKA93867.1"/>
    <property type="molecule type" value="Genomic_DNA"/>
</dbReference>
<dbReference type="RefSeq" id="WP_078718062.1">
    <property type="nucleotide sequence ID" value="NZ_FUYC01000018.1"/>
</dbReference>
<reference evidence="3 4" key="1">
    <citation type="submission" date="2017-02" db="EMBL/GenBank/DDBJ databases">
        <authorList>
            <person name="Peterson S.W."/>
        </authorList>
    </citation>
    <scope>NUCLEOTIDE SEQUENCE [LARGE SCALE GENOMIC DNA]</scope>
    <source>
        <strain evidence="3 4">DSM 16080</strain>
    </source>
</reference>
<dbReference type="AlphaFoldDB" id="A0A1T4XWF4"/>
<evidence type="ECO:0000259" key="2">
    <source>
        <dbReference type="Pfam" id="PF13439"/>
    </source>
</evidence>
<evidence type="ECO:0000313" key="4">
    <source>
        <dbReference type="Proteomes" id="UP000190027"/>
    </source>
</evidence>
<dbReference type="STRING" id="1121449.SAMN02745704_02525"/>
<dbReference type="PANTHER" id="PTHR12526">
    <property type="entry name" value="GLYCOSYLTRANSFERASE"/>
    <property type="match status" value="1"/>
</dbReference>
<dbReference type="InterPro" id="IPR001296">
    <property type="entry name" value="Glyco_trans_1"/>
</dbReference>
<sequence length="362" mass="40868">MTRTICFFNTNRPWGGGEKFNHDFALLCRDAGWNVHVAAHRDGELAERIRRTRGITLHELHIGNLSFLNPIKMTQLYQLFRSHKIDTLIMALPADLKAAAPAARLAGVRRVVYRRGIAVPVRNSLLNRWLYGRVLHRLLVNSKETKRCVLTHNPTLIPEERIRLVYNGFDVQTFDSLDATPIVPRKGPEIVIGNAARLTPQKGQRHLLRAARMLKDRGLRFRLLLAGVGEDEAALREECSRLGLDDRTEFVGFFKEIKRFYASVDIFALPSLWEGFGYALVEAMAMELPVAAFSVSSNPEVVADGVTGLLTPPKDETALADSLERLLQNAELRRSMGQAGRARVLERFDTRHALQRFLDAVE</sequence>
<proteinExistence type="predicted"/>
<evidence type="ECO:0000259" key="1">
    <source>
        <dbReference type="Pfam" id="PF00534"/>
    </source>
</evidence>
<keyword evidence="3" id="KW-0808">Transferase</keyword>
<organism evidence="3 4">
    <name type="scientific">Paucidesulfovibrio gracilis DSM 16080</name>
    <dbReference type="NCBI Taxonomy" id="1121449"/>
    <lineage>
        <taxon>Bacteria</taxon>
        <taxon>Pseudomonadati</taxon>
        <taxon>Thermodesulfobacteriota</taxon>
        <taxon>Desulfovibrionia</taxon>
        <taxon>Desulfovibrionales</taxon>
        <taxon>Desulfovibrionaceae</taxon>
        <taxon>Paucidesulfovibrio</taxon>
    </lineage>
</organism>
<keyword evidence="4" id="KW-1185">Reference proteome</keyword>
<name>A0A1T4XWF4_9BACT</name>
<dbReference type="InterPro" id="IPR028098">
    <property type="entry name" value="Glyco_trans_4-like_N"/>
</dbReference>
<gene>
    <name evidence="3" type="ORF">SAMN02745704_02525</name>
</gene>
<accession>A0A1T4XWF4</accession>
<feature type="domain" description="Glycosyl transferase family 1" evidence="1">
    <location>
        <begin position="185"/>
        <end position="342"/>
    </location>
</feature>
<dbReference type="SUPFAM" id="SSF53756">
    <property type="entry name" value="UDP-Glycosyltransferase/glycogen phosphorylase"/>
    <property type="match status" value="1"/>
</dbReference>
<dbReference type="Gene3D" id="3.40.50.2000">
    <property type="entry name" value="Glycogen Phosphorylase B"/>
    <property type="match status" value="2"/>
</dbReference>
<feature type="domain" description="Glycosyltransferase subfamily 4-like N-terminal" evidence="2">
    <location>
        <begin position="14"/>
        <end position="172"/>
    </location>
</feature>
<dbReference type="Pfam" id="PF00534">
    <property type="entry name" value="Glycos_transf_1"/>
    <property type="match status" value="1"/>
</dbReference>
<dbReference type="OrthoDB" id="5443168at2"/>
<dbReference type="GO" id="GO:0016757">
    <property type="term" value="F:glycosyltransferase activity"/>
    <property type="evidence" value="ECO:0007669"/>
    <property type="project" value="InterPro"/>
</dbReference>
<dbReference type="Pfam" id="PF13439">
    <property type="entry name" value="Glyco_transf_4"/>
    <property type="match status" value="1"/>
</dbReference>
<protein>
    <submittedName>
        <fullName evidence="3">Glycosyltransferase involved in cell wall bisynthesis</fullName>
    </submittedName>
</protein>
<dbReference type="Proteomes" id="UP000190027">
    <property type="component" value="Unassembled WGS sequence"/>
</dbReference>
<evidence type="ECO:0000313" key="3">
    <source>
        <dbReference type="EMBL" id="SKA93867.1"/>
    </source>
</evidence>